<dbReference type="GO" id="GO:0060003">
    <property type="term" value="P:copper ion export"/>
    <property type="evidence" value="ECO:0007669"/>
    <property type="project" value="TreeGrafter"/>
</dbReference>
<comment type="caution">
    <text evidence="6">The sequence shown here is derived from an EMBL/GenBank/DDBJ whole genome shotgun (WGS) entry which is preliminary data.</text>
</comment>
<evidence type="ECO:0000256" key="3">
    <source>
        <dbReference type="SAM" id="Phobius"/>
    </source>
</evidence>
<evidence type="ECO:0000256" key="2">
    <source>
        <dbReference type="SAM" id="Coils"/>
    </source>
</evidence>
<evidence type="ECO:0000259" key="5">
    <source>
        <dbReference type="Pfam" id="PF25973"/>
    </source>
</evidence>
<feature type="transmembrane region" description="Helical" evidence="3">
    <location>
        <begin position="157"/>
        <end position="175"/>
    </location>
</feature>
<feature type="signal peptide" evidence="4">
    <location>
        <begin position="1"/>
        <end position="19"/>
    </location>
</feature>
<dbReference type="GO" id="GO:0015679">
    <property type="term" value="P:plasma membrane copper ion transport"/>
    <property type="evidence" value="ECO:0007669"/>
    <property type="project" value="TreeGrafter"/>
</dbReference>
<dbReference type="PANTHER" id="PTHR30097:SF4">
    <property type="entry name" value="SLR6042 PROTEIN"/>
    <property type="match status" value="1"/>
</dbReference>
<dbReference type="RefSeq" id="WP_154737506.1">
    <property type="nucleotide sequence ID" value="NZ_WMBQ01000001.1"/>
</dbReference>
<dbReference type="GO" id="GO:0030313">
    <property type="term" value="C:cell envelope"/>
    <property type="evidence" value="ECO:0007669"/>
    <property type="project" value="TreeGrafter"/>
</dbReference>
<feature type="coiled-coil region" evidence="2">
    <location>
        <begin position="341"/>
        <end position="368"/>
    </location>
</feature>
<dbReference type="InterPro" id="IPR051909">
    <property type="entry name" value="MFP_Cation_Efflux"/>
</dbReference>
<keyword evidence="4" id="KW-0732">Signal</keyword>
<feature type="chain" id="PRO_5026040092" evidence="4">
    <location>
        <begin position="20"/>
        <end position="550"/>
    </location>
</feature>
<dbReference type="AlphaFoldDB" id="A0A6I3KFG1"/>
<keyword evidence="3" id="KW-0472">Membrane</keyword>
<gene>
    <name evidence="6" type="ORF">GIW81_01050</name>
</gene>
<keyword evidence="3" id="KW-0812">Transmembrane</keyword>
<dbReference type="PANTHER" id="PTHR30097">
    <property type="entry name" value="CATION EFFLUX SYSTEM PROTEIN CUSB"/>
    <property type="match status" value="1"/>
</dbReference>
<dbReference type="Gene3D" id="2.40.30.170">
    <property type="match status" value="1"/>
</dbReference>
<keyword evidence="3" id="KW-1133">Transmembrane helix</keyword>
<evidence type="ECO:0000313" key="7">
    <source>
        <dbReference type="Proteomes" id="UP000440694"/>
    </source>
</evidence>
<name>A0A6I3KFG1_9HYPH</name>
<evidence type="ECO:0000313" key="6">
    <source>
        <dbReference type="EMBL" id="MTD92916.1"/>
    </source>
</evidence>
<accession>A0A6I3KFG1</accession>
<keyword evidence="2" id="KW-0175">Coiled coil</keyword>
<proteinExistence type="predicted"/>
<reference evidence="6 7" key="1">
    <citation type="submission" date="2019-11" db="EMBL/GenBank/DDBJ databases">
        <title>Identification of a novel strain.</title>
        <authorList>
            <person name="Xu Q."/>
            <person name="Wang G."/>
        </authorList>
    </citation>
    <scope>NUCLEOTIDE SEQUENCE [LARGE SCALE GENOMIC DNA]</scope>
    <source>
        <strain evidence="7">xq</strain>
    </source>
</reference>
<dbReference type="Gene3D" id="1.10.287.470">
    <property type="entry name" value="Helix hairpin bin"/>
    <property type="match status" value="1"/>
</dbReference>
<keyword evidence="1" id="KW-0813">Transport</keyword>
<dbReference type="Gene3D" id="2.40.50.100">
    <property type="match status" value="1"/>
</dbReference>
<protein>
    <submittedName>
        <fullName evidence="6">HlyD family efflux transporter periplasmic adaptor subunit</fullName>
    </submittedName>
</protein>
<keyword evidence="7" id="KW-1185">Reference proteome</keyword>
<dbReference type="Gene3D" id="2.40.420.20">
    <property type="match status" value="1"/>
</dbReference>
<feature type="domain" description="CzcB-like barrel-sandwich hybrid" evidence="5">
    <location>
        <begin position="272"/>
        <end position="405"/>
    </location>
</feature>
<evidence type="ECO:0000256" key="1">
    <source>
        <dbReference type="ARBA" id="ARBA00022448"/>
    </source>
</evidence>
<dbReference type="SUPFAM" id="SSF111369">
    <property type="entry name" value="HlyD-like secretion proteins"/>
    <property type="match status" value="1"/>
</dbReference>
<dbReference type="Pfam" id="PF25973">
    <property type="entry name" value="BSH_CzcB"/>
    <property type="match status" value="1"/>
</dbReference>
<dbReference type="InterPro" id="IPR058647">
    <property type="entry name" value="BSH_CzcB-like"/>
</dbReference>
<evidence type="ECO:0000256" key="4">
    <source>
        <dbReference type="SAM" id="SignalP"/>
    </source>
</evidence>
<sequence length="550" mass="58017">MPRFVATALCLLLTLTAAAAHGGDDHDHAEDSAPMVGVSAAPQLEIADANLELVAEIADRKLRIYLDQPATNAPIDGATIQVTADGIPAGTATAKADGTYELPAPWADEPGTKKLKFAVTAGDLKSDLAGDLVVAHAGEAPPQTDAGWQALLSAGPAWIIAGIAALLGFVVAMVVRPRRALAIALIATAALAAGIDDVRAHEGDDHAQDEAPVSPQVAAATPRRLPDGDVLLPKSTQRLLRVRTQLGTPQSVRQSRELIGTVVPDPSSFGQVQAPMDGRIELAERGISNVGQHVEAGEVLAYLSPNIPIADLGTMQQLTAEVAGKLKIAEQKLARLTRIASVVAQKDIEDTRAEMEALREQQRVLALKDVERIPLKAPVAGIISVANVRAGQVVTTRDTLFEIVDPHRLWIEAISGTEHGAPNITAAYASDPDGHSIKLSYIGRAPSLRQQTQPMQFKVEEQHEGLIIGSAVKVFVQQGDLMEGIVVPGDAVVRGSEGLPRVWVKESPQLFRPMPVRVAPLDGVNVLLVGGVPAGSRIVVDGAELINQVR</sequence>
<dbReference type="Proteomes" id="UP000440694">
    <property type="component" value="Unassembled WGS sequence"/>
</dbReference>
<dbReference type="EMBL" id="WMBQ01000001">
    <property type="protein sequence ID" value="MTD92916.1"/>
    <property type="molecule type" value="Genomic_DNA"/>
</dbReference>
<organism evidence="6 7">
    <name type="scientific">Hyphomicrobium album</name>
    <dbReference type="NCBI Taxonomy" id="2665159"/>
    <lineage>
        <taxon>Bacteria</taxon>
        <taxon>Pseudomonadati</taxon>
        <taxon>Pseudomonadota</taxon>
        <taxon>Alphaproteobacteria</taxon>
        <taxon>Hyphomicrobiales</taxon>
        <taxon>Hyphomicrobiaceae</taxon>
        <taxon>Hyphomicrobium</taxon>
    </lineage>
</organism>